<dbReference type="OrthoDB" id="10620615at2759"/>
<organism evidence="2 3">
    <name type="scientific">Lasallia pustulata</name>
    <dbReference type="NCBI Taxonomy" id="136370"/>
    <lineage>
        <taxon>Eukaryota</taxon>
        <taxon>Fungi</taxon>
        <taxon>Dikarya</taxon>
        <taxon>Ascomycota</taxon>
        <taxon>Pezizomycotina</taxon>
        <taxon>Lecanoromycetes</taxon>
        <taxon>OSLEUM clade</taxon>
        <taxon>Umbilicariomycetidae</taxon>
        <taxon>Umbilicariales</taxon>
        <taxon>Umbilicariaceae</taxon>
        <taxon>Lasallia</taxon>
    </lineage>
</organism>
<evidence type="ECO:0000256" key="1">
    <source>
        <dbReference type="SAM" id="MobiDB-lite"/>
    </source>
</evidence>
<comment type="caution">
    <text evidence="2">The sequence shown here is derived from an EMBL/GenBank/DDBJ whole genome shotgun (WGS) entry which is preliminary data.</text>
</comment>
<feature type="compositionally biased region" description="Acidic residues" evidence="1">
    <location>
        <begin position="1"/>
        <end position="11"/>
    </location>
</feature>
<feature type="compositionally biased region" description="Basic residues" evidence="1">
    <location>
        <begin position="38"/>
        <end position="49"/>
    </location>
</feature>
<sequence length="426" mass="48964">MDINMELDDTPEPTPSSPTELTVLWSNTNARTSEKPTRRARRNRQKLRKNAGSLQPSPQDQPSNDINPSTQTNNNITSLTTIPEITLTTATPGRSSALPPLTTSNTATGHLKPPPFIPRARRTPRLRTKANPLAQPKHHLTADEARQRSGAFDRLHKQLCHDLKYPRKKERYASDVSNDPSLGPDDPAPDLAKAGAYVESSRAAIEQLFYFRHLRSMMEKDKVQSERLAELHHKRHEWKLYERGFRKEWTIARNLMDTDPEADFKALRLSLIERNRVERERTALLKEISEMEKEMGFGERDKRIPADPANGIFTTEMLRESKWSRKEKLACAEHYVARWEADLQKCEEAASFTGGVHWSQEIMEDSIRKAEHFVKYFRSKMVEYSDPGWEERKGMIGGDDKMKGELHTPPEMDERMNELIEGVKSL</sequence>
<accession>A0A5M8Q0R2</accession>
<name>A0A5M8Q0R2_9LECA</name>
<protein>
    <submittedName>
        <fullName evidence="2">Uncharacterized protein</fullName>
    </submittedName>
</protein>
<evidence type="ECO:0000313" key="3">
    <source>
        <dbReference type="Proteomes" id="UP000324767"/>
    </source>
</evidence>
<feature type="compositionally biased region" description="Low complexity" evidence="1">
    <location>
        <begin position="76"/>
        <end position="92"/>
    </location>
</feature>
<gene>
    <name evidence="2" type="ORF">FRX48_00454</name>
</gene>
<feature type="compositionally biased region" description="Polar residues" evidence="1">
    <location>
        <begin position="52"/>
        <end position="75"/>
    </location>
</feature>
<proteinExistence type="predicted"/>
<reference evidence="2 3" key="1">
    <citation type="submission" date="2019-09" db="EMBL/GenBank/DDBJ databases">
        <title>The hologenome of the rock-dwelling lichen Lasallia pustulata.</title>
        <authorList>
            <person name="Greshake Tzovaras B."/>
            <person name="Segers F."/>
            <person name="Bicker A."/>
            <person name="Dal Grande F."/>
            <person name="Otte J."/>
            <person name="Hankeln T."/>
            <person name="Schmitt I."/>
            <person name="Ebersberger I."/>
        </authorList>
    </citation>
    <scope>NUCLEOTIDE SEQUENCE [LARGE SCALE GENOMIC DNA]</scope>
    <source>
        <strain evidence="2">A1-1</strain>
    </source>
</reference>
<feature type="region of interest" description="Disordered" evidence="1">
    <location>
        <begin position="1"/>
        <end position="120"/>
    </location>
</feature>
<feature type="region of interest" description="Disordered" evidence="1">
    <location>
        <begin position="171"/>
        <end position="190"/>
    </location>
</feature>
<evidence type="ECO:0000313" key="2">
    <source>
        <dbReference type="EMBL" id="KAA6415736.1"/>
    </source>
</evidence>
<dbReference type="EMBL" id="VXIT01000001">
    <property type="protein sequence ID" value="KAA6415736.1"/>
    <property type="molecule type" value="Genomic_DNA"/>
</dbReference>
<dbReference type="AlphaFoldDB" id="A0A5M8Q0R2"/>
<dbReference type="Proteomes" id="UP000324767">
    <property type="component" value="Unassembled WGS sequence"/>
</dbReference>